<gene>
    <name evidence="2" type="ORF">ACFSQJ_10350</name>
</gene>
<accession>A0ABW5MYQ0</accession>
<dbReference type="SUPFAM" id="SSF51735">
    <property type="entry name" value="NAD(P)-binding Rossmann-fold domains"/>
    <property type="match status" value="1"/>
</dbReference>
<dbReference type="Gene3D" id="3.40.50.720">
    <property type="entry name" value="NAD(P)-binding Rossmann-like Domain"/>
    <property type="match status" value="1"/>
</dbReference>
<dbReference type="Pfam" id="PF13460">
    <property type="entry name" value="NAD_binding_10"/>
    <property type="match status" value="1"/>
</dbReference>
<dbReference type="PANTHER" id="PTHR43355">
    <property type="entry name" value="FLAVIN REDUCTASE (NADPH)"/>
    <property type="match status" value="1"/>
</dbReference>
<proteinExistence type="predicted"/>
<dbReference type="InterPro" id="IPR016040">
    <property type="entry name" value="NAD(P)-bd_dom"/>
</dbReference>
<dbReference type="RefSeq" id="WP_377766875.1">
    <property type="nucleotide sequence ID" value="NZ_JBHULB010000013.1"/>
</dbReference>
<protein>
    <submittedName>
        <fullName evidence="2">NAD(P)-dependent oxidoreductase</fullName>
    </submittedName>
</protein>
<keyword evidence="3" id="KW-1185">Reference proteome</keyword>
<dbReference type="InterPro" id="IPR036291">
    <property type="entry name" value="NAD(P)-bd_dom_sf"/>
</dbReference>
<sequence length="217" mass="24628">MKLLLLGATGRTGKLVLKKALNKGYQVNCLSRKSNRIPKSEGVTIFEGIPNNEDDLNRAISGCDYIISVLNISRKSDFPWASLRTPKTYLSDVLTKLVPIAKEHNIKRISICSAWGVAETKNDIPKWFKWFINNSNIGVAYKDHERQEKILSNSDVDWTIVRPVGLTNSKREERIRETFDNKPKPSILISRKSVANHLLESLEKDALIKKKVVISKE</sequence>
<evidence type="ECO:0000259" key="1">
    <source>
        <dbReference type="Pfam" id="PF13460"/>
    </source>
</evidence>
<comment type="caution">
    <text evidence="2">The sequence shown here is derived from an EMBL/GenBank/DDBJ whole genome shotgun (WGS) entry which is preliminary data.</text>
</comment>
<name>A0ABW5MYQ0_9FLAO</name>
<feature type="domain" description="NAD(P)-binding" evidence="1">
    <location>
        <begin position="7"/>
        <end position="204"/>
    </location>
</feature>
<dbReference type="EMBL" id="JBHULB010000013">
    <property type="protein sequence ID" value="MFD2587333.1"/>
    <property type="molecule type" value="Genomic_DNA"/>
</dbReference>
<evidence type="ECO:0000313" key="3">
    <source>
        <dbReference type="Proteomes" id="UP001597526"/>
    </source>
</evidence>
<organism evidence="2 3">
    <name type="scientific">Croceitalea marina</name>
    <dbReference type="NCBI Taxonomy" id="1775166"/>
    <lineage>
        <taxon>Bacteria</taxon>
        <taxon>Pseudomonadati</taxon>
        <taxon>Bacteroidota</taxon>
        <taxon>Flavobacteriia</taxon>
        <taxon>Flavobacteriales</taxon>
        <taxon>Flavobacteriaceae</taxon>
        <taxon>Croceitalea</taxon>
    </lineage>
</organism>
<evidence type="ECO:0000313" key="2">
    <source>
        <dbReference type="EMBL" id="MFD2587333.1"/>
    </source>
</evidence>
<reference evidence="3" key="1">
    <citation type="journal article" date="2019" name="Int. J. Syst. Evol. Microbiol.">
        <title>The Global Catalogue of Microorganisms (GCM) 10K type strain sequencing project: providing services to taxonomists for standard genome sequencing and annotation.</title>
        <authorList>
            <consortium name="The Broad Institute Genomics Platform"/>
            <consortium name="The Broad Institute Genome Sequencing Center for Infectious Disease"/>
            <person name="Wu L."/>
            <person name="Ma J."/>
        </authorList>
    </citation>
    <scope>NUCLEOTIDE SEQUENCE [LARGE SCALE GENOMIC DNA]</scope>
    <source>
        <strain evidence="3">KCTC 52368</strain>
    </source>
</reference>
<dbReference type="InterPro" id="IPR051606">
    <property type="entry name" value="Polyketide_Oxido-like"/>
</dbReference>
<dbReference type="PANTHER" id="PTHR43355:SF2">
    <property type="entry name" value="FLAVIN REDUCTASE (NADPH)"/>
    <property type="match status" value="1"/>
</dbReference>
<dbReference type="Proteomes" id="UP001597526">
    <property type="component" value="Unassembled WGS sequence"/>
</dbReference>